<gene>
    <name evidence="9" type="primary">trpA</name>
    <name evidence="11" type="ORF">EJ997_03980</name>
</gene>
<sequence length="261" mass="27352">MRAAEKIDAAKAKGGAAFVAYLPTGYPSVQGSADAAIAVVESGADIIELGLPYSDPSMDGPIIQKTTQEALANGFKVKDLFGVVEQVAATGAAVEVMTYFNLVHRYGVDRFARDFKNAGGAGLITPDLIPEEAGEWIAASDEYGLDRIFLVAPSSRPERLKLTADASTGFVYAASTMGVTGARAQVDDRARKLVADTRYAGGERVCVGLGVSTREQAAEIAEYADGVIVGSALIHALSEDPSLRKLRDLATELAAGSHREG</sequence>
<reference evidence="11 12" key="1">
    <citation type="submission" date="2018-12" db="EMBL/GenBank/DDBJ databases">
        <title>Complete genome sequence of Flaviflexus sp. H23T48.</title>
        <authorList>
            <person name="Bae J.-W."/>
            <person name="Lee J.-Y."/>
        </authorList>
    </citation>
    <scope>NUCLEOTIDE SEQUENCE [LARGE SCALE GENOMIC DNA]</scope>
    <source>
        <strain evidence="11 12">H23T48</strain>
    </source>
</reference>
<dbReference type="GO" id="GO:0005829">
    <property type="term" value="C:cytosol"/>
    <property type="evidence" value="ECO:0007669"/>
    <property type="project" value="TreeGrafter"/>
</dbReference>
<evidence type="ECO:0000256" key="2">
    <source>
        <dbReference type="ARBA" id="ARBA00004733"/>
    </source>
</evidence>
<dbReference type="PANTHER" id="PTHR43406">
    <property type="entry name" value="TRYPTOPHAN SYNTHASE, ALPHA CHAIN"/>
    <property type="match status" value="1"/>
</dbReference>
<comment type="catalytic activity">
    <reaction evidence="8 9">
        <text>(1S,2R)-1-C-(indol-3-yl)glycerol 3-phosphate + L-serine = D-glyceraldehyde 3-phosphate + L-tryptophan + H2O</text>
        <dbReference type="Rhea" id="RHEA:10532"/>
        <dbReference type="ChEBI" id="CHEBI:15377"/>
        <dbReference type="ChEBI" id="CHEBI:33384"/>
        <dbReference type="ChEBI" id="CHEBI:57912"/>
        <dbReference type="ChEBI" id="CHEBI:58866"/>
        <dbReference type="ChEBI" id="CHEBI:59776"/>
        <dbReference type="EC" id="4.2.1.20"/>
    </reaction>
</comment>
<comment type="similarity">
    <text evidence="9 10">Belongs to the TrpA family.</text>
</comment>
<evidence type="ECO:0000313" key="12">
    <source>
        <dbReference type="Proteomes" id="UP000280344"/>
    </source>
</evidence>
<dbReference type="InterPro" id="IPR002028">
    <property type="entry name" value="Trp_synthase_suA"/>
</dbReference>
<dbReference type="SUPFAM" id="SSF51366">
    <property type="entry name" value="Ribulose-phoshate binding barrel"/>
    <property type="match status" value="1"/>
</dbReference>
<evidence type="ECO:0000256" key="10">
    <source>
        <dbReference type="RuleBase" id="RU003662"/>
    </source>
</evidence>
<dbReference type="UniPathway" id="UPA00035">
    <property type="reaction ID" value="UER00044"/>
</dbReference>
<proteinExistence type="inferred from homology"/>
<dbReference type="KEGG" id="flh:EJ997_03980"/>
<dbReference type="EMBL" id="CP034593">
    <property type="protein sequence ID" value="AZQ76626.1"/>
    <property type="molecule type" value="Genomic_DNA"/>
</dbReference>
<dbReference type="EC" id="4.2.1.20" evidence="9"/>
<keyword evidence="4 9" id="KW-0028">Amino-acid biosynthesis</keyword>
<dbReference type="FunFam" id="3.20.20.70:FF:000037">
    <property type="entry name" value="Tryptophan synthase alpha chain"/>
    <property type="match status" value="1"/>
</dbReference>
<evidence type="ECO:0000256" key="3">
    <source>
        <dbReference type="ARBA" id="ARBA00011270"/>
    </source>
</evidence>
<keyword evidence="6 9" id="KW-0057">Aromatic amino acid biosynthesis</keyword>
<dbReference type="InterPro" id="IPR013785">
    <property type="entry name" value="Aldolase_TIM"/>
</dbReference>
<dbReference type="InterPro" id="IPR011060">
    <property type="entry name" value="RibuloseP-bd_barrel"/>
</dbReference>
<evidence type="ECO:0000256" key="5">
    <source>
        <dbReference type="ARBA" id="ARBA00022822"/>
    </source>
</evidence>
<keyword evidence="5 9" id="KW-0822">Tryptophan biosynthesis</keyword>
<dbReference type="Gene3D" id="3.20.20.70">
    <property type="entry name" value="Aldolase class I"/>
    <property type="match status" value="1"/>
</dbReference>
<dbReference type="GO" id="GO:0004834">
    <property type="term" value="F:tryptophan synthase activity"/>
    <property type="evidence" value="ECO:0007669"/>
    <property type="project" value="UniProtKB-UniRule"/>
</dbReference>
<dbReference type="CDD" id="cd04724">
    <property type="entry name" value="Tryptophan_synthase_alpha"/>
    <property type="match status" value="1"/>
</dbReference>
<dbReference type="Proteomes" id="UP000280344">
    <property type="component" value="Chromosome"/>
</dbReference>
<evidence type="ECO:0000256" key="6">
    <source>
        <dbReference type="ARBA" id="ARBA00023141"/>
    </source>
</evidence>
<evidence type="ECO:0000313" key="11">
    <source>
        <dbReference type="EMBL" id="AZQ76626.1"/>
    </source>
</evidence>
<comment type="subunit">
    <text evidence="3 9">Tetramer of two alpha and two beta chains.</text>
</comment>
<evidence type="ECO:0000256" key="1">
    <source>
        <dbReference type="ARBA" id="ARBA00003365"/>
    </source>
</evidence>
<name>A0A3S9PW93_9ACTO</name>
<evidence type="ECO:0000256" key="8">
    <source>
        <dbReference type="ARBA" id="ARBA00049047"/>
    </source>
</evidence>
<organism evidence="11 12">
    <name type="scientific">Flaviflexus ciconiae</name>
    <dbReference type="NCBI Taxonomy" id="2496867"/>
    <lineage>
        <taxon>Bacteria</taxon>
        <taxon>Bacillati</taxon>
        <taxon>Actinomycetota</taxon>
        <taxon>Actinomycetes</taxon>
        <taxon>Actinomycetales</taxon>
        <taxon>Actinomycetaceae</taxon>
        <taxon>Flaviflexus</taxon>
    </lineage>
</organism>
<evidence type="ECO:0000256" key="4">
    <source>
        <dbReference type="ARBA" id="ARBA00022605"/>
    </source>
</evidence>
<keyword evidence="7 9" id="KW-0456">Lyase</keyword>
<dbReference type="AlphaFoldDB" id="A0A3S9PW93"/>
<feature type="active site" description="Proton acceptor" evidence="9">
    <location>
        <position position="48"/>
    </location>
</feature>
<dbReference type="OrthoDB" id="9804578at2"/>
<evidence type="ECO:0000256" key="9">
    <source>
        <dbReference type="HAMAP-Rule" id="MF_00131"/>
    </source>
</evidence>
<feature type="active site" description="Proton acceptor" evidence="9">
    <location>
        <position position="59"/>
    </location>
</feature>
<dbReference type="Pfam" id="PF00290">
    <property type="entry name" value="Trp_syntA"/>
    <property type="match status" value="1"/>
</dbReference>
<evidence type="ECO:0000256" key="7">
    <source>
        <dbReference type="ARBA" id="ARBA00023239"/>
    </source>
</evidence>
<comment type="function">
    <text evidence="1 9">The alpha subunit is responsible for the aldol cleavage of indoleglycerol phosphate to indole and glyceraldehyde 3-phosphate.</text>
</comment>
<keyword evidence="12" id="KW-1185">Reference proteome</keyword>
<dbReference type="NCBIfam" id="TIGR00262">
    <property type="entry name" value="trpA"/>
    <property type="match status" value="1"/>
</dbReference>
<dbReference type="RefSeq" id="WP_126703434.1">
    <property type="nucleotide sequence ID" value="NZ_CP034593.1"/>
</dbReference>
<comment type="pathway">
    <text evidence="2 9">Amino-acid biosynthesis; L-tryptophan biosynthesis; L-tryptophan from chorismate: step 5/5.</text>
</comment>
<accession>A0A3S9PW93</accession>
<dbReference type="PANTHER" id="PTHR43406:SF1">
    <property type="entry name" value="TRYPTOPHAN SYNTHASE ALPHA CHAIN, CHLOROPLASTIC"/>
    <property type="match status" value="1"/>
</dbReference>
<protein>
    <recommendedName>
        <fullName evidence="9">Tryptophan synthase alpha chain</fullName>
        <ecNumber evidence="9">4.2.1.20</ecNumber>
    </recommendedName>
</protein>
<dbReference type="HAMAP" id="MF_00131">
    <property type="entry name" value="Trp_synth_alpha"/>
    <property type="match status" value="1"/>
</dbReference>